<keyword evidence="11 24" id="KW-0812">Transmembrane</keyword>
<comment type="similarity">
    <text evidence="6">Belongs to the SCF family.</text>
</comment>
<feature type="chain" id="PRO_5034197704" description="Kit ligand" evidence="25">
    <location>
        <begin position="27"/>
        <end position="276"/>
    </location>
</feature>
<evidence type="ECO:0000256" key="18">
    <source>
        <dbReference type="ARBA" id="ARBA00023180"/>
    </source>
</evidence>
<dbReference type="GO" id="GO:0005576">
    <property type="term" value="C:extracellular region"/>
    <property type="evidence" value="ECO:0007669"/>
    <property type="project" value="UniProtKB-SubCell"/>
</dbReference>
<keyword evidence="18" id="KW-0325">Glycoprotein</keyword>
<evidence type="ECO:0000256" key="22">
    <source>
        <dbReference type="ARBA" id="ARBA00032898"/>
    </source>
</evidence>
<comment type="subcellular location">
    <subcellularLocation>
        <location evidence="2">Cell membrane</location>
        <topology evidence="2">Single-pass type I membrane protein</topology>
    </subcellularLocation>
    <subcellularLocation>
        <location evidence="3">Cell projection</location>
        <location evidence="3">Filopodium</location>
    </subcellularLocation>
    <subcellularLocation>
        <location evidence="4">Cell projection</location>
        <location evidence="4">Lamellipodium</location>
    </subcellularLocation>
    <subcellularLocation>
        <location evidence="1">Cytoplasm</location>
        <location evidence="1">Cytoskeleton</location>
    </subcellularLocation>
    <subcellularLocation>
        <location evidence="5">Secreted</location>
    </subcellularLocation>
</comment>
<evidence type="ECO:0000256" key="4">
    <source>
        <dbReference type="ARBA" id="ARBA00004510"/>
    </source>
</evidence>
<keyword evidence="19" id="KW-0206">Cytoskeleton</keyword>
<feature type="transmembrane region" description="Helical" evidence="24">
    <location>
        <begin position="36"/>
        <end position="55"/>
    </location>
</feature>
<proteinExistence type="inferred from homology"/>
<evidence type="ECO:0000256" key="14">
    <source>
        <dbReference type="ARBA" id="ARBA00022989"/>
    </source>
</evidence>
<evidence type="ECO:0000256" key="6">
    <source>
        <dbReference type="ARBA" id="ARBA00010419"/>
    </source>
</evidence>
<evidence type="ECO:0000256" key="11">
    <source>
        <dbReference type="ARBA" id="ARBA00022692"/>
    </source>
</evidence>
<evidence type="ECO:0000256" key="10">
    <source>
        <dbReference type="ARBA" id="ARBA00022525"/>
    </source>
</evidence>
<sequence length="276" mass="31128">MCFLCQIRTTTCVLLFLFTSLGVCSGGFGNPVTDDVIFSLFLLQSGVCWVLLNIYPLEQSLRELAQVFGAISSNKDNIMIFITMLQNLRFKFDHEELEATMQVFKCHYRAVKWPSGQYFDYIRDILNSAAQGEGGFRCVPPPCPAPTTPGKKHAPTHSIDSAPTYSIHKSLPHRVLFSLSGSEAQDHEQTRSRGSLLSLLPIPVTACVFLIVWAVMSGPEHLQGMLTLVPAQHYYYTPKSKFQLIIKCVSTWPEQKPAHWLSRTEEHWCMVLNDLT</sequence>
<evidence type="ECO:0000256" key="3">
    <source>
        <dbReference type="ARBA" id="ARBA00004486"/>
    </source>
</evidence>
<dbReference type="GO" id="GO:0005856">
    <property type="term" value="C:cytoskeleton"/>
    <property type="evidence" value="ECO:0007669"/>
    <property type="project" value="UniProtKB-SubCell"/>
</dbReference>
<evidence type="ECO:0000256" key="1">
    <source>
        <dbReference type="ARBA" id="ARBA00004245"/>
    </source>
</evidence>
<keyword evidence="16 24" id="KW-0472">Membrane</keyword>
<keyword evidence="13" id="KW-0130">Cell adhesion</keyword>
<evidence type="ECO:0000313" key="26">
    <source>
        <dbReference type="Ensembl" id="ENSOTSP00005012372.1"/>
    </source>
</evidence>
<keyword evidence="17" id="KW-1015">Disulfide bond</keyword>
<evidence type="ECO:0000256" key="25">
    <source>
        <dbReference type="SAM" id="SignalP"/>
    </source>
</evidence>
<keyword evidence="10" id="KW-0964">Secreted</keyword>
<evidence type="ECO:0000256" key="24">
    <source>
        <dbReference type="SAM" id="Phobius"/>
    </source>
</evidence>
<dbReference type="InterPro" id="IPR009079">
    <property type="entry name" value="4_helix_cytokine-like_core"/>
</dbReference>
<evidence type="ECO:0000256" key="8">
    <source>
        <dbReference type="ARBA" id="ARBA00022475"/>
    </source>
</evidence>
<dbReference type="InterPro" id="IPR003452">
    <property type="entry name" value="SCF"/>
</dbReference>
<keyword evidence="27" id="KW-1185">Reference proteome</keyword>
<dbReference type="PANTHER" id="PTHR11574:SF0">
    <property type="entry name" value="KIT LIGAND"/>
    <property type="match status" value="1"/>
</dbReference>
<evidence type="ECO:0000256" key="21">
    <source>
        <dbReference type="ARBA" id="ARBA00030364"/>
    </source>
</evidence>
<evidence type="ECO:0000256" key="2">
    <source>
        <dbReference type="ARBA" id="ARBA00004251"/>
    </source>
</evidence>
<dbReference type="GO" id="GO:0005173">
    <property type="term" value="F:stem cell factor receptor binding"/>
    <property type="evidence" value="ECO:0007669"/>
    <property type="project" value="InterPro"/>
</dbReference>
<evidence type="ECO:0000256" key="5">
    <source>
        <dbReference type="ARBA" id="ARBA00004613"/>
    </source>
</evidence>
<reference evidence="26" key="1">
    <citation type="submission" date="2025-08" db="UniProtKB">
        <authorList>
            <consortium name="Ensembl"/>
        </authorList>
    </citation>
    <scope>IDENTIFICATION</scope>
</reference>
<dbReference type="GO" id="GO:0030027">
    <property type="term" value="C:lamellipodium"/>
    <property type="evidence" value="ECO:0007669"/>
    <property type="project" value="UniProtKB-SubCell"/>
</dbReference>
<evidence type="ECO:0000313" key="27">
    <source>
        <dbReference type="Proteomes" id="UP000694402"/>
    </source>
</evidence>
<dbReference type="PANTHER" id="PTHR11574">
    <property type="entry name" value="KIT LIGAND"/>
    <property type="match status" value="1"/>
</dbReference>
<evidence type="ECO:0000256" key="16">
    <source>
        <dbReference type="ARBA" id="ARBA00023136"/>
    </source>
</evidence>
<evidence type="ECO:0000256" key="20">
    <source>
        <dbReference type="ARBA" id="ARBA00023273"/>
    </source>
</evidence>
<keyword evidence="12 25" id="KW-0732">Signal</keyword>
<dbReference type="GO" id="GO:0030175">
    <property type="term" value="C:filopodium"/>
    <property type="evidence" value="ECO:0007669"/>
    <property type="project" value="UniProtKB-SubCell"/>
</dbReference>
<protein>
    <recommendedName>
        <fullName evidence="7">Kit ligand</fullName>
    </recommendedName>
    <alternativeName>
        <fullName evidence="21">Mast cell growth factor</fullName>
    </alternativeName>
    <alternativeName>
        <fullName evidence="23">Stem cell factor</fullName>
    </alternativeName>
    <alternativeName>
        <fullName evidence="22">c-Kit ligand</fullName>
    </alternativeName>
</protein>
<dbReference type="AlphaFoldDB" id="A0A8C8CJ59"/>
<evidence type="ECO:0000256" key="7">
    <source>
        <dbReference type="ARBA" id="ARBA00017304"/>
    </source>
</evidence>
<dbReference type="Proteomes" id="UP000694402">
    <property type="component" value="Unassembled WGS sequence"/>
</dbReference>
<keyword evidence="14 24" id="KW-1133">Transmembrane helix</keyword>
<evidence type="ECO:0000256" key="23">
    <source>
        <dbReference type="ARBA" id="ARBA00033123"/>
    </source>
</evidence>
<keyword evidence="15" id="KW-0339">Growth factor</keyword>
<evidence type="ECO:0000256" key="17">
    <source>
        <dbReference type="ARBA" id="ARBA00023157"/>
    </source>
</evidence>
<dbReference type="GO" id="GO:0005886">
    <property type="term" value="C:plasma membrane"/>
    <property type="evidence" value="ECO:0007669"/>
    <property type="project" value="UniProtKB-SubCell"/>
</dbReference>
<reference evidence="26" key="2">
    <citation type="submission" date="2025-09" db="UniProtKB">
        <authorList>
            <consortium name="Ensembl"/>
        </authorList>
    </citation>
    <scope>IDENTIFICATION</scope>
</reference>
<organism evidence="26 27">
    <name type="scientific">Oncorhynchus tshawytscha</name>
    <name type="common">Chinook salmon</name>
    <name type="synonym">Salmo tshawytscha</name>
    <dbReference type="NCBI Taxonomy" id="74940"/>
    <lineage>
        <taxon>Eukaryota</taxon>
        <taxon>Metazoa</taxon>
        <taxon>Chordata</taxon>
        <taxon>Craniata</taxon>
        <taxon>Vertebrata</taxon>
        <taxon>Euteleostomi</taxon>
        <taxon>Actinopterygii</taxon>
        <taxon>Neopterygii</taxon>
        <taxon>Teleostei</taxon>
        <taxon>Protacanthopterygii</taxon>
        <taxon>Salmoniformes</taxon>
        <taxon>Salmonidae</taxon>
        <taxon>Salmoninae</taxon>
        <taxon>Oncorhynchus</taxon>
    </lineage>
</organism>
<dbReference type="GO" id="GO:0008083">
    <property type="term" value="F:growth factor activity"/>
    <property type="evidence" value="ECO:0007669"/>
    <property type="project" value="UniProtKB-KW"/>
</dbReference>
<dbReference type="GO" id="GO:0008284">
    <property type="term" value="P:positive regulation of cell population proliferation"/>
    <property type="evidence" value="ECO:0007669"/>
    <property type="project" value="TreeGrafter"/>
</dbReference>
<name>A0A8C8CJ59_ONCTS</name>
<evidence type="ECO:0000256" key="9">
    <source>
        <dbReference type="ARBA" id="ARBA00022490"/>
    </source>
</evidence>
<dbReference type="GeneTree" id="ENSGT00940000175977"/>
<dbReference type="SUPFAM" id="SSF47266">
    <property type="entry name" value="4-helical cytokines"/>
    <property type="match status" value="1"/>
</dbReference>
<evidence type="ECO:0000256" key="13">
    <source>
        <dbReference type="ARBA" id="ARBA00022889"/>
    </source>
</evidence>
<dbReference type="GO" id="GO:0007155">
    <property type="term" value="P:cell adhesion"/>
    <property type="evidence" value="ECO:0007669"/>
    <property type="project" value="UniProtKB-KW"/>
</dbReference>
<feature type="signal peptide" evidence="25">
    <location>
        <begin position="1"/>
        <end position="26"/>
    </location>
</feature>
<dbReference type="Gene3D" id="1.20.1250.10">
    <property type="match status" value="1"/>
</dbReference>
<keyword evidence="8" id="KW-1003">Cell membrane</keyword>
<accession>A0A8C8CJ59</accession>
<evidence type="ECO:0000256" key="12">
    <source>
        <dbReference type="ARBA" id="ARBA00022729"/>
    </source>
</evidence>
<evidence type="ECO:0000256" key="19">
    <source>
        <dbReference type="ARBA" id="ARBA00023212"/>
    </source>
</evidence>
<keyword evidence="9" id="KW-0963">Cytoplasm</keyword>
<feature type="transmembrane region" description="Helical" evidence="24">
    <location>
        <begin position="196"/>
        <end position="216"/>
    </location>
</feature>
<evidence type="ECO:0000256" key="15">
    <source>
        <dbReference type="ARBA" id="ARBA00023030"/>
    </source>
</evidence>
<dbReference type="GO" id="GO:0005125">
    <property type="term" value="F:cytokine activity"/>
    <property type="evidence" value="ECO:0007669"/>
    <property type="project" value="TreeGrafter"/>
</dbReference>
<dbReference type="Ensembl" id="ENSOTST00005013571.2">
    <property type="protein sequence ID" value="ENSOTSP00005012372.1"/>
    <property type="gene ID" value="ENSOTSG00005006393.2"/>
</dbReference>
<keyword evidence="20" id="KW-0966">Cell projection</keyword>